<evidence type="ECO:0000313" key="2">
    <source>
        <dbReference type="Proteomes" id="UP000245076"/>
    </source>
</evidence>
<sequence length="59" mass="6662">MKPFKVMFGSKNSSFANPFLVIAKDIKQAIRKIEESKTLEYEGGGEVKSIEELNLEILD</sequence>
<name>A0A2P2D7Q8_9LEPT</name>
<dbReference type="EMBL" id="BFAY01000013">
    <property type="protein sequence ID" value="GBF40660.1"/>
    <property type="molecule type" value="Genomic_DNA"/>
</dbReference>
<gene>
    <name evidence="1" type="ORF">LPTSP1_36780</name>
</gene>
<dbReference type="AlphaFoldDB" id="A0A2P2D7Q8"/>
<dbReference type="RefSeq" id="WP_108930261.1">
    <property type="nucleotide sequence ID" value="NZ_BFAY01000013.1"/>
</dbReference>
<comment type="caution">
    <text evidence="1">The sequence shown here is derived from an EMBL/GenBank/DDBJ whole genome shotgun (WGS) entry which is preliminary data.</text>
</comment>
<evidence type="ECO:0000313" key="1">
    <source>
        <dbReference type="EMBL" id="GBF40660.1"/>
    </source>
</evidence>
<keyword evidence="2" id="KW-1185">Reference proteome</keyword>
<reference evidence="1 2" key="1">
    <citation type="submission" date="2018-02" db="EMBL/GenBank/DDBJ databases">
        <title>Novel Leptospira species isolated from soil and water in Japan.</title>
        <authorList>
            <person name="Nakao R."/>
            <person name="Masuzawa T."/>
        </authorList>
    </citation>
    <scope>NUCLEOTIDE SEQUENCE [LARGE SCALE GENOMIC DNA]</scope>
    <source>
        <strain evidence="1 2">E8</strain>
    </source>
</reference>
<proteinExistence type="predicted"/>
<accession>A0A2P2D7Q8</accession>
<protein>
    <submittedName>
        <fullName evidence="1">Uncharacterized protein</fullName>
    </submittedName>
</protein>
<organism evidence="1 2">
    <name type="scientific">Leptospira johnsonii</name>
    <dbReference type="NCBI Taxonomy" id="1917820"/>
    <lineage>
        <taxon>Bacteria</taxon>
        <taxon>Pseudomonadati</taxon>
        <taxon>Spirochaetota</taxon>
        <taxon>Spirochaetia</taxon>
        <taxon>Leptospirales</taxon>
        <taxon>Leptospiraceae</taxon>
        <taxon>Leptospira</taxon>
    </lineage>
</organism>
<dbReference type="Proteomes" id="UP000245076">
    <property type="component" value="Unassembled WGS sequence"/>
</dbReference>